<dbReference type="SUPFAM" id="SSF53300">
    <property type="entry name" value="vWA-like"/>
    <property type="match status" value="1"/>
</dbReference>
<evidence type="ECO:0000259" key="1">
    <source>
        <dbReference type="PROSITE" id="PS50234"/>
    </source>
</evidence>
<evidence type="ECO:0000313" key="3">
    <source>
        <dbReference type="Proteomes" id="UP001153076"/>
    </source>
</evidence>
<proteinExistence type="predicted"/>
<comment type="caution">
    <text evidence="2">The sequence shown here is derived from an EMBL/GenBank/DDBJ whole genome shotgun (WGS) entry which is preliminary data.</text>
</comment>
<dbReference type="InterPro" id="IPR002035">
    <property type="entry name" value="VWF_A"/>
</dbReference>
<dbReference type="PROSITE" id="PS50234">
    <property type="entry name" value="VWFA"/>
    <property type="match status" value="1"/>
</dbReference>
<dbReference type="EMBL" id="JAKOGI010000031">
    <property type="protein sequence ID" value="KAJ8448267.1"/>
    <property type="molecule type" value="Genomic_DNA"/>
</dbReference>
<protein>
    <recommendedName>
        <fullName evidence="1">VWFA domain-containing protein</fullName>
    </recommendedName>
</protein>
<dbReference type="InterPro" id="IPR036465">
    <property type="entry name" value="vWFA_dom_sf"/>
</dbReference>
<dbReference type="PANTHER" id="PTHR46503">
    <property type="entry name" value="INTER-ALPHA-TRYPSIN INHIBITOR HEAVY CHAIN-LIKE PROTEIN"/>
    <property type="match status" value="1"/>
</dbReference>
<keyword evidence="3" id="KW-1185">Reference proteome</keyword>
<dbReference type="Gene3D" id="3.40.50.410">
    <property type="entry name" value="von Willebrand factor, type A domain"/>
    <property type="match status" value="1"/>
</dbReference>
<feature type="domain" description="VWFA" evidence="1">
    <location>
        <begin position="363"/>
        <end position="544"/>
    </location>
</feature>
<evidence type="ECO:0000313" key="2">
    <source>
        <dbReference type="EMBL" id="KAJ8448267.1"/>
    </source>
</evidence>
<organism evidence="2 3">
    <name type="scientific">Carnegiea gigantea</name>
    <dbReference type="NCBI Taxonomy" id="171969"/>
    <lineage>
        <taxon>Eukaryota</taxon>
        <taxon>Viridiplantae</taxon>
        <taxon>Streptophyta</taxon>
        <taxon>Embryophyta</taxon>
        <taxon>Tracheophyta</taxon>
        <taxon>Spermatophyta</taxon>
        <taxon>Magnoliopsida</taxon>
        <taxon>eudicotyledons</taxon>
        <taxon>Gunneridae</taxon>
        <taxon>Pentapetalae</taxon>
        <taxon>Caryophyllales</taxon>
        <taxon>Cactineae</taxon>
        <taxon>Cactaceae</taxon>
        <taxon>Cactoideae</taxon>
        <taxon>Echinocereeae</taxon>
        <taxon>Carnegiea</taxon>
    </lineage>
</organism>
<accession>A0A9Q1KRV8</accession>
<reference evidence="2" key="1">
    <citation type="submission" date="2022-04" db="EMBL/GenBank/DDBJ databases">
        <title>Carnegiea gigantea Genome sequencing and assembly v2.</title>
        <authorList>
            <person name="Copetti D."/>
            <person name="Sanderson M.J."/>
            <person name="Burquez A."/>
            <person name="Wojciechowski M.F."/>
        </authorList>
    </citation>
    <scope>NUCLEOTIDE SEQUENCE</scope>
    <source>
        <strain evidence="2">SGP5-SGP5p</strain>
        <tissue evidence="2">Aerial part</tissue>
    </source>
</reference>
<dbReference type="Pfam" id="PF13768">
    <property type="entry name" value="VWA_3"/>
    <property type="match status" value="1"/>
</dbReference>
<name>A0A9Q1KRV8_9CARY</name>
<gene>
    <name evidence="2" type="ORF">Cgig2_025191</name>
</gene>
<dbReference type="OrthoDB" id="1729737at2759"/>
<dbReference type="AlphaFoldDB" id="A0A9Q1KRV8"/>
<dbReference type="SMART" id="SM00327">
    <property type="entry name" value="VWA"/>
    <property type="match status" value="1"/>
</dbReference>
<sequence length="791" mass="88654">MADEFRRSVEFGLKLSERIYYGKEPSMRPPKLASVMEKSPAKDHLPTAPMVYAVISNPSIVDNPDIPSYQPYVLGKCQPPALIPLHMHEIEVDVDCYFDTAFVTVTGTWRVHCIAGNKSCDCRIAIPMGEQVVLFSLRFCLWFWKLLSLFVQFRSYSYARYWDIGLRKGSVLGVEIEASSGSYDTRLVKVEDAADVDGLVKSEYGGFLKPDIFTLKIPKVGGGSNLLVKARWSQKLVYNEGYFLLNLPFSFPVYVLPAGKISKRERIQLSLNTGLRKEVVCRTATHPLKELKRQVGKIDLLYEEEVHPWSQSDFEFLYTIYSSDMHGGVLLQSPSLNDLDQREMFALYLFPGDSQNRRVFRKRVVFLVDISGSMKGAPIENVKKAMVASLSKLNQDDFFNIIAFNGEIYLFSSSMELATPEALRQAGEWMTLKLIPEGDTNILLPLNQALEMVSDKSNSMPFIFLITDGAVENERDICNVVKDYCTEKTGLHFPRVSTFGLGSYCNHYFLQMLAQIGRGHYDAAYDADSAATRLQRLFTLSSSVILSDVQVDWLNSVELLELYPSAIQDLSCDYPMIISGRCRGNLPESLKVSGTLADLSNFTAELKIRKAKDVPLDKVFARRLIHILTANAWFTGNKEIEKQVAEISMQTGFPSEYTRVILVQTESADQGLHSVMKQEKETYDISSLRKMISGRKIIELPSLGTGFGDLKKTAENLPPGVTVKEPDAAEWIVKTATGCCSKVVGRMCCMCFIQALSQMSNQCVITLSQLCGALACCECLDCCYDLCVDCL</sequence>
<dbReference type="PANTHER" id="PTHR46503:SF9">
    <property type="entry name" value="INTER ALPHA-TRYPSIN INHIBITOR, HEAVY CHAIN-LIKE PROTEIN"/>
    <property type="match status" value="1"/>
</dbReference>
<dbReference type="Proteomes" id="UP001153076">
    <property type="component" value="Unassembled WGS sequence"/>
</dbReference>